<dbReference type="AlphaFoldDB" id="A0A1A8Z0B9"/>
<feature type="domain" description="RNA polymerase sigma factor 70 region 4 type 2" evidence="7">
    <location>
        <begin position="109"/>
        <end position="161"/>
    </location>
</feature>
<dbReference type="Gene3D" id="1.10.1740.10">
    <property type="match status" value="1"/>
</dbReference>
<evidence type="ECO:0000259" key="7">
    <source>
        <dbReference type="Pfam" id="PF08281"/>
    </source>
</evidence>
<dbReference type="InterPro" id="IPR007627">
    <property type="entry name" value="RNA_pol_sigma70_r2"/>
</dbReference>
<evidence type="ECO:0000256" key="4">
    <source>
        <dbReference type="ARBA" id="ARBA00023163"/>
    </source>
</evidence>
<accession>A0A1A8Z0B9</accession>
<feature type="region of interest" description="Disordered" evidence="5">
    <location>
        <begin position="164"/>
        <end position="188"/>
    </location>
</feature>
<comment type="similarity">
    <text evidence="1">Belongs to the sigma-70 factor family. ECF subfamily.</text>
</comment>
<dbReference type="SUPFAM" id="SSF88946">
    <property type="entry name" value="Sigma2 domain of RNA polymerase sigma factors"/>
    <property type="match status" value="1"/>
</dbReference>
<dbReference type="GO" id="GO:0003677">
    <property type="term" value="F:DNA binding"/>
    <property type="evidence" value="ECO:0007669"/>
    <property type="project" value="InterPro"/>
</dbReference>
<dbReference type="EMBL" id="LT594323">
    <property type="protein sequence ID" value="SBT37399.1"/>
    <property type="molecule type" value="Genomic_DNA"/>
</dbReference>
<dbReference type="Pfam" id="PF08281">
    <property type="entry name" value="Sigma70_r4_2"/>
    <property type="match status" value="1"/>
</dbReference>
<gene>
    <name evidence="8" type="ORF">GA0070611_0191</name>
</gene>
<dbReference type="STRING" id="261654.GA0070611_0191"/>
<organism evidence="8 9">
    <name type="scientific">Micromonospora auratinigra</name>
    <dbReference type="NCBI Taxonomy" id="261654"/>
    <lineage>
        <taxon>Bacteria</taxon>
        <taxon>Bacillati</taxon>
        <taxon>Actinomycetota</taxon>
        <taxon>Actinomycetes</taxon>
        <taxon>Micromonosporales</taxon>
        <taxon>Micromonosporaceae</taxon>
        <taxon>Micromonospora</taxon>
    </lineage>
</organism>
<sequence length="188" mass="20604">MSSGTDDEDRFRRVYAAEFAPLLAYAVRRVVQPEDAADVVAETFLVAWRRRRDLPGDGEARLWLYGVARRVLANHHRGGARRQRLGDRLRQRIGAAFAGDPGSEVPARLDVRAALGRLGELDREVLLLSVWEGLAPREAATVLGVSPAVVRSRLSRARARLRELVGDDPGPPGHVPGVLTVPAPKEGR</sequence>
<evidence type="ECO:0000256" key="1">
    <source>
        <dbReference type="ARBA" id="ARBA00010641"/>
    </source>
</evidence>
<evidence type="ECO:0000313" key="8">
    <source>
        <dbReference type="EMBL" id="SBT37399.1"/>
    </source>
</evidence>
<dbReference type="Pfam" id="PF04542">
    <property type="entry name" value="Sigma70_r2"/>
    <property type="match status" value="1"/>
</dbReference>
<evidence type="ECO:0000313" key="9">
    <source>
        <dbReference type="Proteomes" id="UP000199385"/>
    </source>
</evidence>
<evidence type="ECO:0000256" key="3">
    <source>
        <dbReference type="ARBA" id="ARBA00023082"/>
    </source>
</evidence>
<dbReference type="InterPro" id="IPR013324">
    <property type="entry name" value="RNA_pol_sigma_r3/r4-like"/>
</dbReference>
<dbReference type="Gene3D" id="1.10.10.10">
    <property type="entry name" value="Winged helix-like DNA-binding domain superfamily/Winged helix DNA-binding domain"/>
    <property type="match status" value="1"/>
</dbReference>
<dbReference type="SUPFAM" id="SSF88659">
    <property type="entry name" value="Sigma3 and sigma4 domains of RNA polymerase sigma factors"/>
    <property type="match status" value="1"/>
</dbReference>
<feature type="domain" description="RNA polymerase sigma-70 region 2" evidence="6">
    <location>
        <begin position="21"/>
        <end position="81"/>
    </location>
</feature>
<dbReference type="OrthoDB" id="4184921at2"/>
<evidence type="ECO:0000259" key="6">
    <source>
        <dbReference type="Pfam" id="PF04542"/>
    </source>
</evidence>
<dbReference type="RefSeq" id="WP_091655876.1">
    <property type="nucleotide sequence ID" value="NZ_LT594323.1"/>
</dbReference>
<dbReference type="GO" id="GO:0006352">
    <property type="term" value="P:DNA-templated transcription initiation"/>
    <property type="evidence" value="ECO:0007669"/>
    <property type="project" value="InterPro"/>
</dbReference>
<keyword evidence="4" id="KW-0804">Transcription</keyword>
<dbReference type="InterPro" id="IPR036388">
    <property type="entry name" value="WH-like_DNA-bd_sf"/>
</dbReference>
<keyword evidence="3" id="KW-0731">Sigma factor</keyword>
<protein>
    <submittedName>
        <fullName evidence="8">RNA polymerase sigma-70 factor, ECF subfamily</fullName>
    </submittedName>
</protein>
<proteinExistence type="inferred from homology"/>
<dbReference type="PATRIC" id="fig|261654.4.peg.189"/>
<name>A0A1A8Z0B9_9ACTN</name>
<evidence type="ECO:0000256" key="5">
    <source>
        <dbReference type="SAM" id="MobiDB-lite"/>
    </source>
</evidence>
<evidence type="ECO:0000256" key="2">
    <source>
        <dbReference type="ARBA" id="ARBA00023015"/>
    </source>
</evidence>
<keyword evidence="2" id="KW-0805">Transcription regulation</keyword>
<keyword evidence="9" id="KW-1185">Reference proteome</keyword>
<dbReference type="PANTHER" id="PTHR43133:SF25">
    <property type="entry name" value="RNA POLYMERASE SIGMA FACTOR RFAY-RELATED"/>
    <property type="match status" value="1"/>
</dbReference>
<dbReference type="Proteomes" id="UP000199385">
    <property type="component" value="Chromosome I"/>
</dbReference>
<dbReference type="InterPro" id="IPR039425">
    <property type="entry name" value="RNA_pol_sigma-70-like"/>
</dbReference>
<dbReference type="InterPro" id="IPR013325">
    <property type="entry name" value="RNA_pol_sigma_r2"/>
</dbReference>
<dbReference type="NCBIfam" id="TIGR02937">
    <property type="entry name" value="sigma70-ECF"/>
    <property type="match status" value="1"/>
</dbReference>
<reference evidence="9" key="1">
    <citation type="submission" date="2016-06" db="EMBL/GenBank/DDBJ databases">
        <authorList>
            <person name="Varghese N."/>
            <person name="Submissions Spin"/>
        </authorList>
    </citation>
    <scope>NUCLEOTIDE SEQUENCE [LARGE SCALE GENOMIC DNA]</scope>
    <source>
        <strain evidence="9">DSM 44815</strain>
    </source>
</reference>
<dbReference type="PANTHER" id="PTHR43133">
    <property type="entry name" value="RNA POLYMERASE ECF-TYPE SIGMA FACTO"/>
    <property type="match status" value="1"/>
</dbReference>
<dbReference type="GO" id="GO:0016987">
    <property type="term" value="F:sigma factor activity"/>
    <property type="evidence" value="ECO:0007669"/>
    <property type="project" value="UniProtKB-KW"/>
</dbReference>
<dbReference type="InterPro" id="IPR014284">
    <property type="entry name" value="RNA_pol_sigma-70_dom"/>
</dbReference>
<dbReference type="InterPro" id="IPR013249">
    <property type="entry name" value="RNA_pol_sigma70_r4_t2"/>
</dbReference>